<dbReference type="InterPro" id="IPR029044">
    <property type="entry name" value="Nucleotide-diphossugar_trans"/>
</dbReference>
<dbReference type="GO" id="GO:0006031">
    <property type="term" value="P:chitin biosynthetic process"/>
    <property type="evidence" value="ECO:0007669"/>
    <property type="project" value="TreeGrafter"/>
</dbReference>
<dbReference type="PANTHER" id="PTHR22914">
    <property type="entry name" value="CHITIN SYNTHASE"/>
    <property type="match status" value="1"/>
</dbReference>
<feature type="transmembrane region" description="Helical" evidence="8">
    <location>
        <begin position="550"/>
        <end position="569"/>
    </location>
</feature>
<dbReference type="InterPro" id="IPR004835">
    <property type="entry name" value="Chitin_synth"/>
</dbReference>
<comment type="subcellular location">
    <subcellularLocation>
        <location evidence="1">Membrane</location>
        <topology evidence="1">Multi-pass membrane protein</topology>
    </subcellularLocation>
</comment>
<keyword evidence="3" id="KW-0328">Glycosyltransferase</keyword>
<comment type="caution">
    <text evidence="9">The sequence shown here is derived from an EMBL/GenBank/DDBJ whole genome shotgun (WGS) entry which is preliminary data.</text>
</comment>
<feature type="transmembrane region" description="Helical" evidence="8">
    <location>
        <begin position="6"/>
        <end position="25"/>
    </location>
</feature>
<evidence type="ECO:0000256" key="8">
    <source>
        <dbReference type="SAM" id="Phobius"/>
    </source>
</evidence>
<evidence type="ECO:0000256" key="1">
    <source>
        <dbReference type="ARBA" id="ARBA00004141"/>
    </source>
</evidence>
<keyword evidence="3" id="KW-0808">Transferase</keyword>
<feature type="region of interest" description="Disordered" evidence="7">
    <location>
        <begin position="130"/>
        <end position="151"/>
    </location>
</feature>
<feature type="transmembrane region" description="Helical" evidence="8">
    <location>
        <begin position="575"/>
        <end position="596"/>
    </location>
</feature>
<dbReference type="Pfam" id="PF03142">
    <property type="entry name" value="Chitin_synth_2"/>
    <property type="match status" value="1"/>
</dbReference>
<feature type="region of interest" description="Disordered" evidence="7">
    <location>
        <begin position="185"/>
        <end position="213"/>
    </location>
</feature>
<evidence type="ECO:0000256" key="2">
    <source>
        <dbReference type="ARBA" id="ARBA00012543"/>
    </source>
</evidence>
<feature type="compositionally biased region" description="Polar residues" evidence="7">
    <location>
        <begin position="50"/>
        <end position="59"/>
    </location>
</feature>
<dbReference type="SUPFAM" id="SSF53448">
    <property type="entry name" value="Nucleotide-diphospho-sugar transferases"/>
    <property type="match status" value="1"/>
</dbReference>
<dbReference type="EMBL" id="MCFL01000002">
    <property type="protein sequence ID" value="ORZ41115.1"/>
    <property type="molecule type" value="Genomic_DNA"/>
</dbReference>
<dbReference type="PANTHER" id="PTHR22914:SF46">
    <property type="entry name" value="CHITIN SYNTHASE"/>
    <property type="match status" value="1"/>
</dbReference>
<evidence type="ECO:0000313" key="9">
    <source>
        <dbReference type="EMBL" id="ORZ41115.1"/>
    </source>
</evidence>
<dbReference type="GO" id="GO:0030428">
    <property type="term" value="C:cell septum"/>
    <property type="evidence" value="ECO:0007669"/>
    <property type="project" value="TreeGrafter"/>
</dbReference>
<feature type="transmembrane region" description="Helical" evidence="8">
    <location>
        <begin position="608"/>
        <end position="626"/>
    </location>
</feature>
<reference evidence="9 10" key="1">
    <citation type="submission" date="2016-07" db="EMBL/GenBank/DDBJ databases">
        <title>Pervasive Adenine N6-methylation of Active Genes in Fungi.</title>
        <authorList>
            <consortium name="DOE Joint Genome Institute"/>
            <person name="Mondo S.J."/>
            <person name="Dannebaum R.O."/>
            <person name="Kuo R.C."/>
            <person name="Labutti K."/>
            <person name="Haridas S."/>
            <person name="Kuo A."/>
            <person name="Salamov A."/>
            <person name="Ahrendt S.R."/>
            <person name="Lipzen A."/>
            <person name="Sullivan W."/>
            <person name="Andreopoulos W.B."/>
            <person name="Clum A."/>
            <person name="Lindquist E."/>
            <person name="Daum C."/>
            <person name="Ramamoorthy G.K."/>
            <person name="Gryganskyi A."/>
            <person name="Culley D."/>
            <person name="Magnuson J.K."/>
            <person name="James T.Y."/>
            <person name="O'Malley M.A."/>
            <person name="Stajich J.E."/>
            <person name="Spatafora J.W."/>
            <person name="Visel A."/>
            <person name="Grigoriev I.V."/>
        </authorList>
    </citation>
    <scope>NUCLEOTIDE SEQUENCE [LARGE SCALE GENOMIC DNA]</scope>
    <source>
        <strain evidence="9 10">PL171</strain>
    </source>
</reference>
<dbReference type="Proteomes" id="UP000193411">
    <property type="component" value="Unassembled WGS sequence"/>
</dbReference>
<feature type="compositionally biased region" description="Polar residues" evidence="7">
    <location>
        <begin position="187"/>
        <end position="205"/>
    </location>
</feature>
<evidence type="ECO:0000256" key="3">
    <source>
        <dbReference type="ARBA" id="ARBA00022676"/>
    </source>
</evidence>
<feature type="region of interest" description="Disordered" evidence="7">
    <location>
        <begin position="36"/>
        <end position="61"/>
    </location>
</feature>
<keyword evidence="10" id="KW-1185">Reference proteome</keyword>
<proteinExistence type="predicted"/>
<evidence type="ECO:0000256" key="4">
    <source>
        <dbReference type="ARBA" id="ARBA00022692"/>
    </source>
</evidence>
<organism evidence="9 10">
    <name type="scientific">Catenaria anguillulae PL171</name>
    <dbReference type="NCBI Taxonomy" id="765915"/>
    <lineage>
        <taxon>Eukaryota</taxon>
        <taxon>Fungi</taxon>
        <taxon>Fungi incertae sedis</taxon>
        <taxon>Blastocladiomycota</taxon>
        <taxon>Blastocladiomycetes</taxon>
        <taxon>Blastocladiales</taxon>
        <taxon>Catenariaceae</taxon>
        <taxon>Catenaria</taxon>
    </lineage>
</organism>
<feature type="compositionally biased region" description="Polar residues" evidence="7">
    <location>
        <begin position="235"/>
        <end position="259"/>
    </location>
</feature>
<accession>A0A1Y2I2N1</accession>
<keyword evidence="5 8" id="KW-1133">Transmembrane helix</keyword>
<protein>
    <recommendedName>
        <fullName evidence="2">chitin synthase</fullName>
        <ecNumber evidence="2">2.4.1.16</ecNumber>
    </recommendedName>
</protein>
<feature type="region of interest" description="Disordered" evidence="7">
    <location>
        <begin position="635"/>
        <end position="668"/>
    </location>
</feature>
<evidence type="ECO:0000256" key="7">
    <source>
        <dbReference type="SAM" id="MobiDB-lite"/>
    </source>
</evidence>
<dbReference type="STRING" id="765915.A0A1Y2I2N1"/>
<dbReference type="GO" id="GO:0016020">
    <property type="term" value="C:membrane"/>
    <property type="evidence" value="ECO:0007669"/>
    <property type="project" value="UniProtKB-SubCell"/>
</dbReference>
<feature type="region of interest" description="Disordered" evidence="7">
    <location>
        <begin position="235"/>
        <end position="278"/>
    </location>
</feature>
<name>A0A1Y2I2N1_9FUNG</name>
<keyword evidence="6 8" id="KW-0472">Membrane</keyword>
<sequence>MYLFFGLALFPVVVNMFAAMIKLIMDSRYAAKVRKQNQGPASHNDVEAMPSNQPSSNGESAHVTEDVPMVYMMIPVYNEPLPNLLGALNGVAASDYPRLRVFVGYDKMDCEQEYFTLCRLLSGVPIVDPVDEKKREQQEPSKPRPSATRKAAGGAFKYNGLHQIVSSPNSPMLTATVAPSPALTPIGSPNWTPRTSTMGQFSSSPGFYDRSHNGSSTSLTAIAAAATSGSGSASFNHFSNGGQQRGSIMSQLASRNASVPASPALGAHTHASSPRTSISLSSELTISADTSYSSPFAGHHTMFSRDACPDEFTVTYRGVEFTIFRFEHSGKLGTQRNMFGKLKTRLANAGESAGQDNCVLFVDSDTHINSDAVSHLVAELHRYPTTKACTGFCVSRNEGSLSFWRILQDSEYIESMIYRNAESYLGSVTCLPGVLTMFRWNTLCEVSHDYFEQPPIDTTFEFARRYLGEDRYMSHLLMSRYSWRALGFSSAAVCKTEAPDNFYDLLRQRRRWYLGQVSNELIMLCTPELWAKFPFLLLTKFLMMLKVGGSLVYLLIFELAFMAIFSPASAFEWSLLWWLLLILVPNWLFISVWCLINGRIKSAIIFPAYYWWNPLFMVLVLVYSIATINQRTWGGPRAAAAGDAEDDEKEGGADDEVDLKSVSANGSA</sequence>
<evidence type="ECO:0000256" key="5">
    <source>
        <dbReference type="ARBA" id="ARBA00022989"/>
    </source>
</evidence>
<keyword evidence="4 8" id="KW-0812">Transmembrane</keyword>
<dbReference type="EC" id="2.4.1.16" evidence="2"/>
<dbReference type="GO" id="GO:0071944">
    <property type="term" value="C:cell periphery"/>
    <property type="evidence" value="ECO:0007669"/>
    <property type="project" value="TreeGrafter"/>
</dbReference>
<dbReference type="OrthoDB" id="5321960at2759"/>
<evidence type="ECO:0000256" key="6">
    <source>
        <dbReference type="ARBA" id="ARBA00023136"/>
    </source>
</evidence>
<evidence type="ECO:0000313" key="10">
    <source>
        <dbReference type="Proteomes" id="UP000193411"/>
    </source>
</evidence>
<feature type="compositionally biased region" description="Basic and acidic residues" evidence="7">
    <location>
        <begin position="130"/>
        <end position="142"/>
    </location>
</feature>
<dbReference type="AlphaFoldDB" id="A0A1Y2I2N1"/>
<feature type="compositionally biased region" description="Acidic residues" evidence="7">
    <location>
        <begin position="643"/>
        <end position="657"/>
    </location>
</feature>
<gene>
    <name evidence="9" type="ORF">BCR44DRAFT_274771</name>
</gene>
<dbReference type="GO" id="GO:0004100">
    <property type="term" value="F:chitin synthase activity"/>
    <property type="evidence" value="ECO:0007669"/>
    <property type="project" value="UniProtKB-EC"/>
</dbReference>